<proteinExistence type="predicted"/>
<dbReference type="Proteomes" id="UP000608513">
    <property type="component" value="Unassembled WGS sequence"/>
</dbReference>
<feature type="region of interest" description="Disordered" evidence="1">
    <location>
        <begin position="93"/>
        <end position="128"/>
    </location>
</feature>
<dbReference type="AlphaFoldDB" id="A0A923MUR7"/>
<feature type="region of interest" description="Disordered" evidence="1">
    <location>
        <begin position="1"/>
        <end position="58"/>
    </location>
</feature>
<name>A0A923MUR7_9BURK</name>
<comment type="caution">
    <text evidence="2">The sequence shown here is derived from an EMBL/GenBank/DDBJ whole genome shotgun (WGS) entry which is preliminary data.</text>
</comment>
<keyword evidence="3" id="KW-1185">Reference proteome</keyword>
<evidence type="ECO:0000313" key="2">
    <source>
        <dbReference type="EMBL" id="MBC5785103.1"/>
    </source>
</evidence>
<protein>
    <submittedName>
        <fullName evidence="2">Uncharacterized protein</fullName>
    </submittedName>
</protein>
<evidence type="ECO:0000313" key="3">
    <source>
        <dbReference type="Proteomes" id="UP000608513"/>
    </source>
</evidence>
<evidence type="ECO:0000256" key="1">
    <source>
        <dbReference type="SAM" id="MobiDB-lite"/>
    </source>
</evidence>
<organism evidence="2 3">
    <name type="scientific">Ramlibacter cellulosilyticus</name>
    <dbReference type="NCBI Taxonomy" id="2764187"/>
    <lineage>
        <taxon>Bacteria</taxon>
        <taxon>Pseudomonadati</taxon>
        <taxon>Pseudomonadota</taxon>
        <taxon>Betaproteobacteria</taxon>
        <taxon>Burkholderiales</taxon>
        <taxon>Comamonadaceae</taxon>
        <taxon>Ramlibacter</taxon>
    </lineage>
</organism>
<accession>A0A923MUR7</accession>
<dbReference type="EMBL" id="JACORT010000009">
    <property type="protein sequence ID" value="MBC5785103.1"/>
    <property type="molecule type" value="Genomic_DNA"/>
</dbReference>
<reference evidence="2" key="1">
    <citation type="submission" date="2020-08" db="EMBL/GenBank/DDBJ databases">
        <title>Ramlibacter sp. USB13 16S ribosomal RNA gene genome sequencing and assembly.</title>
        <authorList>
            <person name="Kang M."/>
        </authorList>
    </citation>
    <scope>NUCLEOTIDE SEQUENCE</scope>
    <source>
        <strain evidence="2">USB13</strain>
    </source>
</reference>
<dbReference type="RefSeq" id="WP_187077855.1">
    <property type="nucleotide sequence ID" value="NZ_JACORT010000009.1"/>
</dbReference>
<sequence length="202" mass="20782">MNAVPQNTLPLATTSALTPSRPASAGSAAGWRKTLEDAGLAGRQEGAAQTEQRAPHGVSGSVLHARAGARTAAVLAMHARGTLPAFSQYGEAGAAPQVPPAVPQGAPNTAPRECDRPQPPERTAPPVTPRRLVQPASIHVHVEHHADGIAVWLGVPAAANAISATAMVAALREAAPPGLKLARLTCNGRSVYERPEPFQESP</sequence>
<feature type="compositionally biased region" description="Low complexity" evidence="1">
    <location>
        <begin position="8"/>
        <end position="30"/>
    </location>
</feature>
<gene>
    <name evidence="2" type="ORF">H8N03_19305</name>
</gene>